<name>A0A271IXU9_9BACT</name>
<feature type="transmembrane region" description="Helical" evidence="1">
    <location>
        <begin position="52"/>
        <end position="74"/>
    </location>
</feature>
<keyword evidence="1" id="KW-1133">Transmembrane helix</keyword>
<keyword evidence="1" id="KW-0812">Transmembrane</keyword>
<keyword evidence="1" id="KW-0472">Membrane</keyword>
<dbReference type="OrthoDB" id="768409at2"/>
<comment type="caution">
    <text evidence="2">The sequence shown here is derived from an EMBL/GenBank/DDBJ whole genome shotgun (WGS) entry which is preliminary data.</text>
</comment>
<dbReference type="AlphaFoldDB" id="A0A271IXU9"/>
<dbReference type="EMBL" id="MQWD01000001">
    <property type="protein sequence ID" value="PAP76081.1"/>
    <property type="molecule type" value="Genomic_DNA"/>
</dbReference>
<sequence>MSDSPSLLQTVRDEVRALDESPRALRSFGLVVGGVLLAIGALLWWRRGGGAWAWGLSGVGGLLVALGAVLPIVLKPVRTAWMAVAFTLGFVMTKVLLTLTFFLAVTPTALVLRLAGKDLLYRRPDPDATSYWLPRDDGRPDRESLERYF</sequence>
<proteinExistence type="predicted"/>
<dbReference type="RefSeq" id="WP_095509722.1">
    <property type="nucleotide sequence ID" value="NZ_MQWD01000001.1"/>
</dbReference>
<dbReference type="Pfam" id="PF19588">
    <property type="entry name" value="SxtJ"/>
    <property type="match status" value="1"/>
</dbReference>
<keyword evidence="3" id="KW-1185">Reference proteome</keyword>
<gene>
    <name evidence="2" type="ORF">BSZ37_06295</name>
</gene>
<dbReference type="Proteomes" id="UP000216339">
    <property type="component" value="Unassembled WGS sequence"/>
</dbReference>
<accession>A0A271IXU9</accession>
<evidence type="ECO:0000313" key="3">
    <source>
        <dbReference type="Proteomes" id="UP000216339"/>
    </source>
</evidence>
<evidence type="ECO:0008006" key="4">
    <source>
        <dbReference type="Google" id="ProtNLM"/>
    </source>
</evidence>
<evidence type="ECO:0000256" key="1">
    <source>
        <dbReference type="SAM" id="Phobius"/>
    </source>
</evidence>
<protein>
    <recommendedName>
        <fullName evidence="4">SxtJ</fullName>
    </recommendedName>
</protein>
<feature type="transmembrane region" description="Helical" evidence="1">
    <location>
        <begin position="80"/>
        <end position="112"/>
    </location>
</feature>
<dbReference type="InterPro" id="IPR045781">
    <property type="entry name" value="SxtJ"/>
</dbReference>
<evidence type="ECO:0000313" key="2">
    <source>
        <dbReference type="EMBL" id="PAP76081.1"/>
    </source>
</evidence>
<feature type="transmembrane region" description="Helical" evidence="1">
    <location>
        <begin position="24"/>
        <end position="45"/>
    </location>
</feature>
<reference evidence="2 3" key="1">
    <citation type="submission" date="2016-11" db="EMBL/GenBank/DDBJ databases">
        <title>Study of marine rhodopsin-containing bacteria.</title>
        <authorList>
            <person name="Yoshizawa S."/>
            <person name="Kumagai Y."/>
            <person name="Kogure K."/>
        </authorList>
    </citation>
    <scope>NUCLEOTIDE SEQUENCE [LARGE SCALE GENOMIC DNA]</scope>
    <source>
        <strain evidence="2 3">SAORIC-28</strain>
    </source>
</reference>
<organism evidence="2 3">
    <name type="scientific">Rubrivirga marina</name>
    <dbReference type="NCBI Taxonomy" id="1196024"/>
    <lineage>
        <taxon>Bacteria</taxon>
        <taxon>Pseudomonadati</taxon>
        <taxon>Rhodothermota</taxon>
        <taxon>Rhodothermia</taxon>
        <taxon>Rhodothermales</taxon>
        <taxon>Rubricoccaceae</taxon>
        <taxon>Rubrivirga</taxon>
    </lineage>
</organism>